<evidence type="ECO:0000256" key="4">
    <source>
        <dbReference type="ARBA" id="ARBA00055538"/>
    </source>
</evidence>
<dbReference type="Pfam" id="PF13379">
    <property type="entry name" value="NMT1_2"/>
    <property type="match status" value="1"/>
</dbReference>
<reference evidence="6" key="1">
    <citation type="submission" date="2020-10" db="EMBL/GenBank/DDBJ databases">
        <title>Genome Sequence of ESBL Producing Zambian Clinical Strains.</title>
        <authorList>
            <person name="Shawa M."/>
            <person name="Furuta Y."/>
            <person name="Simbotwe M."/>
            <person name="Mulenga E."/>
            <person name="Mubanga M."/>
            <person name="Mulenga G."/>
            <person name="Kaile C."/>
            <person name="Zorigt T."/>
            <person name="Hang'ombe B."/>
            <person name="Higashi H."/>
        </authorList>
    </citation>
    <scope>NUCLEOTIDE SEQUENCE</scope>
    <source>
        <strain evidence="6">Zam_UTH_09</strain>
    </source>
</reference>
<dbReference type="AlphaFoldDB" id="A0A919HQG1"/>
<gene>
    <name evidence="6" type="ORF">KPZU09_25150</name>
</gene>
<proteinExistence type="inferred from homology"/>
<dbReference type="PANTHER" id="PTHR30024:SF42">
    <property type="entry name" value="ALIPHATIC SULFONATES-BINDING PROTEIN-RELATED"/>
    <property type="match status" value="1"/>
</dbReference>
<accession>A0A919HQG1</accession>
<evidence type="ECO:0000313" key="6">
    <source>
        <dbReference type="EMBL" id="GHK52779.1"/>
    </source>
</evidence>
<dbReference type="Gene3D" id="3.40.190.10">
    <property type="entry name" value="Periplasmic binding protein-like II"/>
    <property type="match status" value="2"/>
</dbReference>
<dbReference type="EMBL" id="BNFF01000001">
    <property type="protein sequence ID" value="GHK52779.1"/>
    <property type="molecule type" value="Genomic_DNA"/>
</dbReference>
<evidence type="ECO:0000256" key="2">
    <source>
        <dbReference type="ARBA" id="ARBA00022448"/>
    </source>
</evidence>
<sequence length="165" mass="17858">MIPVAQGSPIHNVAELKGKKVAFQKGSSSHNLLLRALQLAGLKFSDIQPVYLAPADARAAFQQGNVDAWAIWDPYYSAALLQGGARVLTDGTDLKQTGSFYLASRPYAERNGAFIEGVLDTFTQADALTHSQRAQSITLLAKTMGLPEAVIASYLDHRPPPRLPR</sequence>
<comment type="caution">
    <text evidence="6">The sequence shown here is derived from an EMBL/GenBank/DDBJ whole genome shotgun (WGS) entry which is preliminary data.</text>
</comment>
<dbReference type="NCBIfam" id="NF008588">
    <property type="entry name" value="PRK11553.1"/>
    <property type="match status" value="1"/>
</dbReference>
<keyword evidence="3" id="KW-0732">Signal</keyword>
<dbReference type="SUPFAM" id="SSF53850">
    <property type="entry name" value="Periplasmic binding protein-like II"/>
    <property type="match status" value="1"/>
</dbReference>
<protein>
    <recommendedName>
        <fullName evidence="5">Putative aliphatic sulfonates-binding protein</fullName>
    </recommendedName>
</protein>
<evidence type="ECO:0000256" key="1">
    <source>
        <dbReference type="ARBA" id="ARBA00010742"/>
    </source>
</evidence>
<keyword evidence="2" id="KW-0813">Transport</keyword>
<name>A0A919HQG1_KLEPN</name>
<evidence type="ECO:0000256" key="5">
    <source>
        <dbReference type="ARBA" id="ARBA00070228"/>
    </source>
</evidence>
<dbReference type="PANTHER" id="PTHR30024">
    <property type="entry name" value="ALIPHATIC SULFONATES-BINDING PROTEIN-RELATED"/>
    <property type="match status" value="1"/>
</dbReference>
<comment type="similarity">
    <text evidence="1">Belongs to the bacterial solute-binding protein SsuA/TauA family.</text>
</comment>
<dbReference type="FunFam" id="3.40.190.10:FF:000050">
    <property type="entry name" value="Sulfonate ABC transporter substrate-binding protein"/>
    <property type="match status" value="1"/>
</dbReference>
<organism evidence="6 7">
    <name type="scientific">Klebsiella pneumoniae</name>
    <dbReference type="NCBI Taxonomy" id="573"/>
    <lineage>
        <taxon>Bacteria</taxon>
        <taxon>Pseudomonadati</taxon>
        <taxon>Pseudomonadota</taxon>
        <taxon>Gammaproteobacteria</taxon>
        <taxon>Enterobacterales</taxon>
        <taxon>Enterobacteriaceae</taxon>
        <taxon>Klebsiella/Raoultella group</taxon>
        <taxon>Klebsiella</taxon>
        <taxon>Klebsiella pneumoniae complex</taxon>
    </lineage>
</organism>
<dbReference type="Proteomes" id="UP000655094">
    <property type="component" value="Unassembled WGS sequence"/>
</dbReference>
<evidence type="ECO:0000313" key="7">
    <source>
        <dbReference type="Proteomes" id="UP000655094"/>
    </source>
</evidence>
<comment type="function">
    <text evidence="4">Part of a binding-protein-dependent transport system for aliphatic sulfonates. Putative binding protein.</text>
</comment>
<evidence type="ECO:0000256" key="3">
    <source>
        <dbReference type="ARBA" id="ARBA00022729"/>
    </source>
</evidence>